<dbReference type="SUPFAM" id="SSF54631">
    <property type="entry name" value="CBS-domain pair"/>
    <property type="match status" value="1"/>
</dbReference>
<protein>
    <submittedName>
        <fullName evidence="5">CBS domain-containing protein</fullName>
    </submittedName>
</protein>
<sequence>MTTPVHQRGVSVPVEMATDAFAHTRVSSVMETEPQTIPPHVTVQALANRIGAHDPTVSHHQALILADESRIPSGIITRRDLLEALAAGRGSLPVAEVTSRTLHTAFPDEEVSAVLARMFRHHIGRLPVVSRESPSRLVGYLGRSAILTAQLQRHAEERDREPGWLHPHARKAHSNLKPNSP</sequence>
<dbReference type="InterPro" id="IPR046342">
    <property type="entry name" value="CBS_dom_sf"/>
</dbReference>
<feature type="domain" description="CBS" evidence="4">
    <location>
        <begin position="30"/>
        <end position="94"/>
    </location>
</feature>
<keyword evidence="6" id="KW-1185">Reference proteome</keyword>
<dbReference type="Pfam" id="PF00571">
    <property type="entry name" value="CBS"/>
    <property type="match status" value="2"/>
</dbReference>
<evidence type="ECO:0000259" key="4">
    <source>
        <dbReference type="PROSITE" id="PS51371"/>
    </source>
</evidence>
<dbReference type="SMART" id="SM00116">
    <property type="entry name" value="CBS"/>
    <property type="match status" value="2"/>
</dbReference>
<organism evidence="5 6">
    <name type="scientific">Actomonas aquatica</name>
    <dbReference type="NCBI Taxonomy" id="2866162"/>
    <lineage>
        <taxon>Bacteria</taxon>
        <taxon>Pseudomonadati</taxon>
        <taxon>Verrucomicrobiota</taxon>
        <taxon>Opitutia</taxon>
        <taxon>Opitutales</taxon>
        <taxon>Opitutaceae</taxon>
        <taxon>Actomonas</taxon>
    </lineage>
</organism>
<reference evidence="5 6" key="1">
    <citation type="submission" date="2023-12" db="EMBL/GenBank/DDBJ databases">
        <title>Description of an unclassified Opitutus bacterium of Verrucomicrobiota.</title>
        <authorList>
            <person name="Zhang D.-F."/>
        </authorList>
    </citation>
    <scope>NUCLEOTIDE SEQUENCE [LARGE SCALE GENOMIC DNA]</scope>
    <source>
        <strain evidence="5 6">WL0086</strain>
    </source>
</reference>
<dbReference type="PROSITE" id="PS51371">
    <property type="entry name" value="CBS"/>
    <property type="match status" value="2"/>
</dbReference>
<evidence type="ECO:0000256" key="1">
    <source>
        <dbReference type="ARBA" id="ARBA00023122"/>
    </source>
</evidence>
<evidence type="ECO:0000256" key="2">
    <source>
        <dbReference type="PROSITE-ProRule" id="PRU00703"/>
    </source>
</evidence>
<dbReference type="PANTHER" id="PTHR43080:SF2">
    <property type="entry name" value="CBS DOMAIN-CONTAINING PROTEIN"/>
    <property type="match status" value="1"/>
</dbReference>
<dbReference type="PANTHER" id="PTHR43080">
    <property type="entry name" value="CBS DOMAIN-CONTAINING PROTEIN CBSX3, MITOCHONDRIAL"/>
    <property type="match status" value="1"/>
</dbReference>
<gene>
    <name evidence="5" type="ORF">K1X11_017335</name>
</gene>
<dbReference type="RefSeq" id="WP_221033038.1">
    <property type="nucleotide sequence ID" value="NZ_CP139781.1"/>
</dbReference>
<dbReference type="InterPro" id="IPR051257">
    <property type="entry name" value="Diverse_CBS-Domain"/>
</dbReference>
<name>A0ABZ1C4D0_9BACT</name>
<dbReference type="EMBL" id="CP139781">
    <property type="protein sequence ID" value="WRQ86578.1"/>
    <property type="molecule type" value="Genomic_DNA"/>
</dbReference>
<evidence type="ECO:0000256" key="3">
    <source>
        <dbReference type="SAM" id="MobiDB-lite"/>
    </source>
</evidence>
<evidence type="ECO:0000313" key="5">
    <source>
        <dbReference type="EMBL" id="WRQ86578.1"/>
    </source>
</evidence>
<feature type="domain" description="CBS" evidence="4">
    <location>
        <begin position="98"/>
        <end position="156"/>
    </location>
</feature>
<feature type="region of interest" description="Disordered" evidence="3">
    <location>
        <begin position="157"/>
        <end position="181"/>
    </location>
</feature>
<keyword evidence="1 2" id="KW-0129">CBS domain</keyword>
<accession>A0ABZ1C4D0</accession>
<dbReference type="Gene3D" id="3.10.580.10">
    <property type="entry name" value="CBS-domain"/>
    <property type="match status" value="1"/>
</dbReference>
<dbReference type="Proteomes" id="UP000738431">
    <property type="component" value="Chromosome"/>
</dbReference>
<evidence type="ECO:0000313" key="6">
    <source>
        <dbReference type="Proteomes" id="UP000738431"/>
    </source>
</evidence>
<proteinExistence type="predicted"/>
<dbReference type="InterPro" id="IPR000644">
    <property type="entry name" value="CBS_dom"/>
</dbReference>